<name>A0A930Y4U8_9ACTN</name>
<dbReference type="SUPFAM" id="SSF53067">
    <property type="entry name" value="Actin-like ATPase domain"/>
    <property type="match status" value="1"/>
</dbReference>
<dbReference type="Pfam" id="PF00370">
    <property type="entry name" value="FGGY_N"/>
    <property type="match status" value="1"/>
</dbReference>
<feature type="domain" description="Carbohydrate kinase FGGY N-terminal" evidence="2">
    <location>
        <begin position="39"/>
        <end position="107"/>
    </location>
</feature>
<dbReference type="EMBL" id="JADIVZ010000001">
    <property type="protein sequence ID" value="MBF4160580.1"/>
    <property type="molecule type" value="Genomic_DNA"/>
</dbReference>
<proteinExistence type="predicted"/>
<evidence type="ECO:0000313" key="3">
    <source>
        <dbReference type="EMBL" id="MBF4160580.1"/>
    </source>
</evidence>
<dbReference type="InterPro" id="IPR043129">
    <property type="entry name" value="ATPase_NBD"/>
</dbReference>
<dbReference type="GO" id="GO:0005975">
    <property type="term" value="P:carbohydrate metabolic process"/>
    <property type="evidence" value="ECO:0007669"/>
    <property type="project" value="InterPro"/>
</dbReference>
<keyword evidence="4" id="KW-1185">Reference proteome</keyword>
<reference evidence="3" key="1">
    <citation type="submission" date="2020-11" db="EMBL/GenBank/DDBJ databases">
        <title>Nocardioides sp. CBS4Y-1, whole genome shotgun sequence.</title>
        <authorList>
            <person name="Tuo L."/>
        </authorList>
    </citation>
    <scope>NUCLEOTIDE SEQUENCE</scope>
    <source>
        <strain evidence="3">CBS4Y-1</strain>
    </source>
</reference>
<evidence type="ECO:0000256" key="1">
    <source>
        <dbReference type="SAM" id="MobiDB-lite"/>
    </source>
</evidence>
<dbReference type="Gene3D" id="3.30.420.40">
    <property type="match status" value="1"/>
</dbReference>
<dbReference type="AlphaFoldDB" id="A0A930Y4U8"/>
<dbReference type="InterPro" id="IPR018484">
    <property type="entry name" value="FGGY_N"/>
</dbReference>
<sequence length="121" mass="12893">MLWDRDTLGSPTSCAASPRSVSEREPRTWDLVLDGTYALGTVDSYLIARMTRGLEHVTDLPQAMATGLLDDGTWSSEHCAAAGVPLDALPEIVPSGRELGTTDPATFLGLRLPILTAPRSA</sequence>
<feature type="region of interest" description="Disordered" evidence="1">
    <location>
        <begin position="1"/>
        <end position="21"/>
    </location>
</feature>
<comment type="caution">
    <text evidence="3">The sequence shown here is derived from an EMBL/GenBank/DDBJ whole genome shotgun (WGS) entry which is preliminary data.</text>
</comment>
<dbReference type="Proteomes" id="UP000656804">
    <property type="component" value="Unassembled WGS sequence"/>
</dbReference>
<accession>A0A930Y4U8</accession>
<protein>
    <recommendedName>
        <fullName evidence="2">Carbohydrate kinase FGGY N-terminal domain-containing protein</fullName>
    </recommendedName>
</protein>
<organism evidence="3 4">
    <name type="scientific">Nocardioides acrostichi</name>
    <dbReference type="NCBI Taxonomy" id="2784339"/>
    <lineage>
        <taxon>Bacteria</taxon>
        <taxon>Bacillati</taxon>
        <taxon>Actinomycetota</taxon>
        <taxon>Actinomycetes</taxon>
        <taxon>Propionibacteriales</taxon>
        <taxon>Nocardioidaceae</taxon>
        <taxon>Nocardioides</taxon>
    </lineage>
</organism>
<evidence type="ECO:0000313" key="4">
    <source>
        <dbReference type="Proteomes" id="UP000656804"/>
    </source>
</evidence>
<gene>
    <name evidence="3" type="ORF">ISG29_02685</name>
</gene>
<evidence type="ECO:0000259" key="2">
    <source>
        <dbReference type="Pfam" id="PF00370"/>
    </source>
</evidence>
<dbReference type="GO" id="GO:0016301">
    <property type="term" value="F:kinase activity"/>
    <property type="evidence" value="ECO:0007669"/>
    <property type="project" value="InterPro"/>
</dbReference>